<evidence type="ECO:0000256" key="1">
    <source>
        <dbReference type="ARBA" id="ARBA00006285"/>
    </source>
</evidence>
<organism evidence="7 8">
    <name type="scientific">Candidatus Colimorpha enterica</name>
    <dbReference type="NCBI Taxonomy" id="3083063"/>
    <lineage>
        <taxon>Bacteria</taxon>
        <taxon>Pseudomonadati</taxon>
        <taxon>Bacteroidota</taxon>
        <taxon>Bacteroidia</taxon>
        <taxon>Bacteroidales</taxon>
        <taxon>Candidatus Colimorpha</taxon>
    </lineage>
</organism>
<dbReference type="GO" id="GO:0005975">
    <property type="term" value="P:carbohydrate metabolic process"/>
    <property type="evidence" value="ECO:0007669"/>
    <property type="project" value="InterPro"/>
</dbReference>
<dbReference type="SUPFAM" id="SSF49785">
    <property type="entry name" value="Galactose-binding domain-like"/>
    <property type="match status" value="1"/>
</dbReference>
<evidence type="ECO:0000259" key="6">
    <source>
        <dbReference type="PROSITE" id="PS50022"/>
    </source>
</evidence>
<comment type="caution">
    <text evidence="7">The sequence shown here is derived from an EMBL/GenBank/DDBJ whole genome shotgun (WGS) entry which is preliminary data.</text>
</comment>
<name>A0AAE3FI02_9BACT</name>
<evidence type="ECO:0000256" key="3">
    <source>
        <dbReference type="ARBA" id="ARBA00022801"/>
    </source>
</evidence>
<comment type="similarity">
    <text evidence="1">Belongs to the glycosyl hydrolase 20 family.</text>
</comment>
<dbReference type="EMBL" id="JALEMU010000128">
    <property type="protein sequence ID" value="MCI5756189.1"/>
    <property type="molecule type" value="Genomic_DNA"/>
</dbReference>
<dbReference type="InterPro" id="IPR029018">
    <property type="entry name" value="Hex-like_dom2"/>
</dbReference>
<gene>
    <name evidence="7" type="ORF">MR241_07855</name>
</gene>
<dbReference type="PANTHER" id="PTHR43678:SF1">
    <property type="entry name" value="BETA-N-ACETYLHEXOSAMINIDASE"/>
    <property type="match status" value="1"/>
</dbReference>
<dbReference type="InterPro" id="IPR015883">
    <property type="entry name" value="Glyco_hydro_20_cat"/>
</dbReference>
<dbReference type="InterPro" id="IPR009459">
    <property type="entry name" value="MucBP_dom"/>
</dbReference>
<keyword evidence="2" id="KW-0677">Repeat</keyword>
<dbReference type="Pfam" id="PF02838">
    <property type="entry name" value="Glyco_hydro_20b"/>
    <property type="match status" value="1"/>
</dbReference>
<sequence>MKKKIISVLTVLAIIIGTVPLGIMPVFAASSGTAVASTPAVRSSVTKSGTFTLTSAARLFIVSDADPTGSDLGTYVQTASSVLAAKNIPTSSPLTIVYGRESAAQAGDIVIRTDSSATGHRGGYVLDISAGGISITADDAEGVLYALTTLAQTCTSGTVLKCTTVTDWPDVAERSVYLDCGRIYFAPATLKALIRTMAWNRMNVLYLDFSNNNATRFLLDDMDVTVGGMTYDITTAAPSDGYLTQSDMDDIIDEANRYGVQIIPTFNSPGHIGGIRSVNTSFFRSASASDYDSATGKVALNILDQTAYAFGQAVVKLYVDYFASKGCRSFNIAADEVTDAISGLNSSNSTFVSYVNDLNTYIKSKGMTTRMFNDGYKSISSGISRDIVILYWTTESVNAQTLIDAGHPVVNLNCHAGLYYAYCSGINSAYVWNQDVDKIYAGWNPGVTSCKVYHWSSSSYAYTPQEWVNDYKNEEKLLGAAFAIWTDFAFNRGKNGTTIFAENYKNMMQKIYTVAERSWSTSCTDSYSTWSGKLKAAPGGLTMSGSVDGTALPAAKKITQAVGYGYEIGAFAVTATRRTMTGITLSWTAPSAEKAVTYTVKKTVSGKTTVLAENTTSLSLDDNDARSDAVYTVIASMTENGVDLAQPVSVSVTSAGGGLPVFVQGSVAAVSVGGDISYVLDTDGIEEGTYVMVIYNTNNESSSNYYAVSSSMKNSAPYGLVTTKVTQYVDTSAKTVDISSLASDSYLWNITVSGGKYYITAANGNGTLSINGQNNVSLSGSNTALTLKTGSRTGAYYVNYSGTNGYRLDMYSDRSGYTPSNGQCLLSAWDTSGSQNHNNVYFYRQTGSASDLYKADDSSLLELIAFAEGIDSSLYSNWDALSVDSLIAAARAASSVSEYSVIADAEAEQKAINDAGQALYDALMKLGTEMIYYGTVTVKYVDDAGLVLRSETVMRGEEGTAYTIVPETISGYLTPSSVSGVYGRNTNEEITLVYTLSTDKTALKNELDNAVEQGDYTDESYSAYTAALEAAREVYNNSRALQSEVDSALAAVVNAKANLKSALVVVSPKSIAASSNREFYQSYTGSLALDGSSSTYAWIASAQRTGDWFRVAFDDVYTVSDVTVTSSYGNDHIRSADIQVSVNGSDWTTVGTYSGSGTKTVSFGRFVDARYVRLCLTSSSDYWWVVNEISFTFGPESEYAGQLPEMPVFRLDSDGTINSGSEYVIKSSGSDYALAVSGGTLTSVTVSPDDNAVSTDNDYAVWVITKSGSGYTIRNKGSGQYLRITASGNWFWSSEATLSLSQSASVFYAEGSGTYSFYVYSGRRYYYLGLNGTVPTATSGGYQISTEFLLYIADN</sequence>
<dbReference type="SUPFAM" id="SSF55545">
    <property type="entry name" value="beta-N-acetylhexosaminidase-like domain"/>
    <property type="match status" value="1"/>
</dbReference>
<dbReference type="Gene3D" id="3.30.379.10">
    <property type="entry name" value="Chitobiase/beta-hexosaminidase domain 2-like"/>
    <property type="match status" value="1"/>
</dbReference>
<evidence type="ECO:0000256" key="5">
    <source>
        <dbReference type="PIRSR" id="PIRSR625705-1"/>
    </source>
</evidence>
<dbReference type="InterPro" id="IPR008979">
    <property type="entry name" value="Galactose-bd-like_sf"/>
</dbReference>
<feature type="active site" description="Proton donor" evidence="5">
    <location>
        <position position="336"/>
    </location>
</feature>
<dbReference type="PANTHER" id="PTHR43678">
    <property type="entry name" value="PUTATIVE (AFU_ORTHOLOGUE AFUA_2G00640)-RELATED"/>
    <property type="match status" value="1"/>
</dbReference>
<proteinExistence type="inferred from homology"/>
<keyword evidence="4" id="KW-0326">Glycosidase</keyword>
<dbReference type="Gene3D" id="2.80.10.50">
    <property type="match status" value="1"/>
</dbReference>
<dbReference type="PROSITE" id="PS50022">
    <property type="entry name" value="FA58C_3"/>
    <property type="match status" value="1"/>
</dbReference>
<keyword evidence="3" id="KW-0378">Hydrolase</keyword>
<dbReference type="InterPro" id="IPR000421">
    <property type="entry name" value="FA58C"/>
</dbReference>
<evidence type="ECO:0000313" key="8">
    <source>
        <dbReference type="Proteomes" id="UP001139365"/>
    </source>
</evidence>
<dbReference type="PRINTS" id="PR00738">
    <property type="entry name" value="GLHYDRLASE20"/>
</dbReference>
<evidence type="ECO:0000256" key="4">
    <source>
        <dbReference type="ARBA" id="ARBA00023295"/>
    </source>
</evidence>
<dbReference type="InterPro" id="IPR052764">
    <property type="entry name" value="GH20_Enzymes"/>
</dbReference>
<dbReference type="SUPFAM" id="SSF50370">
    <property type="entry name" value="Ricin B-like lectins"/>
    <property type="match status" value="1"/>
</dbReference>
<dbReference type="Proteomes" id="UP001139365">
    <property type="component" value="Unassembled WGS sequence"/>
</dbReference>
<accession>A0AAE3FI02</accession>
<reference evidence="7 8" key="1">
    <citation type="submission" date="2022-03" db="EMBL/GenBank/DDBJ databases">
        <title>Metagenome-assembled genomes from swine fecal metagenomes.</title>
        <authorList>
            <person name="Holman D.B."/>
            <person name="Kommadath A."/>
        </authorList>
    </citation>
    <scope>NUCLEOTIDE SEQUENCE [LARGE SCALE GENOMIC DNA]</scope>
    <source>
        <strain evidence="7">SUG147</strain>
    </source>
</reference>
<dbReference type="InterPro" id="IPR017853">
    <property type="entry name" value="GH"/>
</dbReference>
<evidence type="ECO:0000256" key="2">
    <source>
        <dbReference type="ARBA" id="ARBA00022737"/>
    </source>
</evidence>
<protein>
    <submittedName>
        <fullName evidence="7">Family 20 glycosylhydrolase</fullName>
    </submittedName>
</protein>
<dbReference type="InterPro" id="IPR025705">
    <property type="entry name" value="Beta_hexosaminidase_sua/sub"/>
</dbReference>
<dbReference type="Gene3D" id="1.20.1270.90">
    <property type="entry name" value="AF1782-like"/>
    <property type="match status" value="1"/>
</dbReference>
<dbReference type="Pfam" id="PF06458">
    <property type="entry name" value="MucBP"/>
    <property type="match status" value="1"/>
</dbReference>
<dbReference type="Gene3D" id="3.20.20.80">
    <property type="entry name" value="Glycosidases"/>
    <property type="match status" value="1"/>
</dbReference>
<dbReference type="Pfam" id="PF00728">
    <property type="entry name" value="Glyco_hydro_20"/>
    <property type="match status" value="1"/>
</dbReference>
<dbReference type="GO" id="GO:0004563">
    <property type="term" value="F:beta-N-acetylhexosaminidase activity"/>
    <property type="evidence" value="ECO:0007669"/>
    <property type="project" value="InterPro"/>
</dbReference>
<dbReference type="Pfam" id="PF00754">
    <property type="entry name" value="F5_F8_type_C"/>
    <property type="match status" value="1"/>
</dbReference>
<dbReference type="InterPro" id="IPR035992">
    <property type="entry name" value="Ricin_B-like_lectins"/>
</dbReference>
<evidence type="ECO:0000313" key="7">
    <source>
        <dbReference type="EMBL" id="MCI5756189.1"/>
    </source>
</evidence>
<dbReference type="SUPFAM" id="SSF51445">
    <property type="entry name" value="(Trans)glycosidases"/>
    <property type="match status" value="1"/>
</dbReference>
<feature type="domain" description="F5/8 type C" evidence="6">
    <location>
        <begin position="1052"/>
        <end position="1174"/>
    </location>
</feature>
<dbReference type="InterPro" id="IPR015882">
    <property type="entry name" value="HEX_bac_N"/>
</dbReference>
<dbReference type="Gene3D" id="2.60.120.260">
    <property type="entry name" value="Galactose-binding domain-like"/>
    <property type="match status" value="1"/>
</dbReference>